<gene>
    <name evidence="2" type="ORF">QPK24_04765</name>
</gene>
<accession>A0ABY8X3C2</accession>
<evidence type="ECO:0000313" key="2">
    <source>
        <dbReference type="EMBL" id="WIV20032.1"/>
    </source>
</evidence>
<sequence length="114" mass="13755">MEWFTFGNMVETIRIGQKASTPGFSRTVIRTPSGLYWTGGIWNGKIVEIRDYLFSDIWTIYEDEESLVWEEYREPMERKIVEMITNQYEEERAQRREEKKAKSTQTLWKNKDVF</sequence>
<keyword evidence="3" id="KW-1185">Reference proteome</keyword>
<feature type="compositionally biased region" description="Basic and acidic residues" evidence="1">
    <location>
        <begin position="91"/>
        <end position="101"/>
    </location>
</feature>
<feature type="region of interest" description="Disordered" evidence="1">
    <location>
        <begin position="91"/>
        <end position="114"/>
    </location>
</feature>
<evidence type="ECO:0000256" key="1">
    <source>
        <dbReference type="SAM" id="MobiDB-lite"/>
    </source>
</evidence>
<dbReference type="RefSeq" id="WP_285746589.1">
    <property type="nucleotide sequence ID" value="NZ_CP127162.1"/>
</dbReference>
<dbReference type="Proteomes" id="UP001236415">
    <property type="component" value="Chromosome"/>
</dbReference>
<reference evidence="2 3" key="1">
    <citation type="submission" date="2023-06" db="EMBL/GenBank/DDBJ databases">
        <title>Paenibacillus polygonum sp. nov., an endophytic bacterium, isolated from Polygonum lapathifolium L. in Nanji Wetland National Nature Reserve, South of Poyang Lake, Jiangxi Province, China.</title>
        <authorList>
            <person name="Yu Z."/>
        </authorList>
    </citation>
    <scope>NUCLEOTIDE SEQUENCE [LARGE SCALE GENOMIC DNA]</scope>
    <source>
        <strain evidence="2 3">C31</strain>
    </source>
</reference>
<dbReference type="EMBL" id="CP127162">
    <property type="protein sequence ID" value="WIV20032.1"/>
    <property type="molecule type" value="Genomic_DNA"/>
</dbReference>
<organism evidence="2 3">
    <name type="scientific">Paenibacillus polygoni</name>
    <dbReference type="NCBI Taxonomy" id="3050112"/>
    <lineage>
        <taxon>Bacteria</taxon>
        <taxon>Bacillati</taxon>
        <taxon>Bacillota</taxon>
        <taxon>Bacilli</taxon>
        <taxon>Bacillales</taxon>
        <taxon>Paenibacillaceae</taxon>
        <taxon>Paenibacillus</taxon>
    </lineage>
</organism>
<name>A0ABY8X3C2_9BACL</name>
<protein>
    <submittedName>
        <fullName evidence="2">Uncharacterized protein</fullName>
    </submittedName>
</protein>
<evidence type="ECO:0000313" key="3">
    <source>
        <dbReference type="Proteomes" id="UP001236415"/>
    </source>
</evidence>
<proteinExistence type="predicted"/>